<organism evidence="2">
    <name type="scientific">Schistocephalus solidus</name>
    <name type="common">Tapeworm</name>
    <dbReference type="NCBI Taxonomy" id="70667"/>
    <lineage>
        <taxon>Eukaryota</taxon>
        <taxon>Metazoa</taxon>
        <taxon>Spiralia</taxon>
        <taxon>Lophotrochozoa</taxon>
        <taxon>Platyhelminthes</taxon>
        <taxon>Cestoda</taxon>
        <taxon>Eucestoda</taxon>
        <taxon>Diphyllobothriidea</taxon>
        <taxon>Diphyllobothriidae</taxon>
        <taxon>Schistocephalus</taxon>
    </lineage>
</organism>
<gene>
    <name evidence="2" type="ORF">TR114595</name>
</gene>
<dbReference type="AlphaFoldDB" id="A0A0X3NJW5"/>
<evidence type="ECO:0000313" key="2">
    <source>
        <dbReference type="EMBL" id="JAP39753.1"/>
    </source>
</evidence>
<reference evidence="2" key="1">
    <citation type="submission" date="2016-01" db="EMBL/GenBank/DDBJ databases">
        <title>Reference transcriptome for the parasite Schistocephalus solidus: insights into the molecular evolution of parasitism.</title>
        <authorList>
            <person name="Hebert F.O."/>
            <person name="Grambauer S."/>
            <person name="Barber I."/>
            <person name="Landry C.R."/>
            <person name="Aubin-Horth N."/>
        </authorList>
    </citation>
    <scope>NUCLEOTIDE SEQUENCE</scope>
</reference>
<accession>A0A0X3NJW5</accession>
<feature type="region of interest" description="Disordered" evidence="1">
    <location>
        <begin position="69"/>
        <end position="100"/>
    </location>
</feature>
<feature type="non-terminal residue" evidence="2">
    <location>
        <position position="1"/>
    </location>
</feature>
<evidence type="ECO:0000256" key="1">
    <source>
        <dbReference type="SAM" id="MobiDB-lite"/>
    </source>
</evidence>
<proteinExistence type="predicted"/>
<dbReference type="EMBL" id="GEEE01023472">
    <property type="protein sequence ID" value="JAP39753.1"/>
    <property type="molecule type" value="Transcribed_RNA"/>
</dbReference>
<sequence length="152" mass="16578">AAGVGWLCVAARIGPQGVCLCSLLLAASAILCRVCMRAFVKCWTCGVSWRLTRAKQCLVITGCVFPTADGPKTSVISPDRRPPCNKSSSGEKPVERSWQEERASFKISDPVRTRGHSCFPMRRRTVCKFLGIITEEGLGRAGTSFQYDCSCL</sequence>
<name>A0A0X3NJW5_SCHSO</name>
<protein>
    <submittedName>
        <fullName evidence="2">Uncharacterized protein</fullName>
    </submittedName>
</protein>